<accession>A0A4Y9XTF6</accession>
<evidence type="ECO:0000313" key="2">
    <source>
        <dbReference type="Proteomes" id="UP000298390"/>
    </source>
</evidence>
<comment type="caution">
    <text evidence="1">The sequence shown here is derived from an EMBL/GenBank/DDBJ whole genome shotgun (WGS) entry which is preliminary data.</text>
</comment>
<dbReference type="EMBL" id="SEKV01000827">
    <property type="protein sequence ID" value="TFY53406.1"/>
    <property type="molecule type" value="Genomic_DNA"/>
</dbReference>
<name>A0A4Y9XTF6_9APHY</name>
<evidence type="ECO:0000313" key="1">
    <source>
        <dbReference type="EMBL" id="TFY53406.1"/>
    </source>
</evidence>
<protein>
    <submittedName>
        <fullName evidence="1">Uncharacterized protein</fullName>
    </submittedName>
</protein>
<dbReference type="Proteomes" id="UP000298390">
    <property type="component" value="Unassembled WGS sequence"/>
</dbReference>
<organism evidence="1 2">
    <name type="scientific">Rhodofomes roseus</name>
    <dbReference type="NCBI Taxonomy" id="34475"/>
    <lineage>
        <taxon>Eukaryota</taxon>
        <taxon>Fungi</taxon>
        <taxon>Dikarya</taxon>
        <taxon>Basidiomycota</taxon>
        <taxon>Agaricomycotina</taxon>
        <taxon>Agaricomycetes</taxon>
        <taxon>Polyporales</taxon>
        <taxon>Rhodofomes</taxon>
    </lineage>
</organism>
<sequence>MKPTAAILSALISEAEQEKTTEEAKDKECKPVDVFVKTVACHFQELKLIDKRKQRASRDVNMDISVDKENEEDVEYAGDNKKVDSDGKLEQNVLIPLLVDPYRHGSGGLKLYYSSDTLTTVTDAVERIKAAYTNVYRTTFENRDPQAFARARCYLARAQQLDAKLLPVQLHHSPVCDTAPYELGAESLSRVSSSLLDAQCVLLAALKDRLLAYSCPELGSSSSRHLSSSLQARLTLAGYPPANVHEYGRRLLASTR</sequence>
<gene>
    <name evidence="1" type="ORF">EVJ58_g9472</name>
</gene>
<dbReference type="AlphaFoldDB" id="A0A4Y9XTF6"/>
<reference evidence="1 2" key="1">
    <citation type="submission" date="2019-01" db="EMBL/GenBank/DDBJ databases">
        <title>Genome sequencing of the rare red list fungi Fomitopsis rosea.</title>
        <authorList>
            <person name="Buettner E."/>
            <person name="Kellner H."/>
        </authorList>
    </citation>
    <scope>NUCLEOTIDE SEQUENCE [LARGE SCALE GENOMIC DNA]</scope>
    <source>
        <strain evidence="1 2">DSM 105464</strain>
    </source>
</reference>
<proteinExistence type="predicted"/>